<comment type="similarity">
    <text evidence="2">Belongs to the 'GDSL' lipolytic enzyme family.</text>
</comment>
<dbReference type="InterPro" id="IPR001087">
    <property type="entry name" value="GDSL"/>
</dbReference>
<feature type="chain" id="PRO_5024325793" evidence="9">
    <location>
        <begin position="22"/>
        <end position="321"/>
    </location>
</feature>
<keyword evidence="3" id="KW-0964">Secreted</keyword>
<evidence type="ECO:0000256" key="1">
    <source>
        <dbReference type="ARBA" id="ARBA00004613"/>
    </source>
</evidence>
<dbReference type="PANTHER" id="PTHR45650:SF8">
    <property type="entry name" value="GDSL ESTERASE_LIPASE"/>
    <property type="match status" value="1"/>
</dbReference>
<evidence type="ECO:0000256" key="7">
    <source>
        <dbReference type="ARBA" id="ARBA00023098"/>
    </source>
</evidence>
<evidence type="ECO:0000256" key="2">
    <source>
        <dbReference type="ARBA" id="ARBA00008668"/>
    </source>
</evidence>
<evidence type="ECO:0000256" key="8">
    <source>
        <dbReference type="SAM" id="MobiDB-lite"/>
    </source>
</evidence>
<dbReference type="GO" id="GO:0016042">
    <property type="term" value="P:lipid catabolic process"/>
    <property type="evidence" value="ECO:0007669"/>
    <property type="project" value="UniProtKB-KW"/>
</dbReference>
<dbReference type="PANTHER" id="PTHR45650">
    <property type="entry name" value="GDSL-LIKE LIPASE/ACYLHYDROLASE-RELATED"/>
    <property type="match status" value="1"/>
</dbReference>
<dbReference type="EMBL" id="CM007382">
    <property type="protein sequence ID" value="ONK77383.1"/>
    <property type="molecule type" value="Genomic_DNA"/>
</dbReference>
<dbReference type="CDD" id="cd01837">
    <property type="entry name" value="SGNH_plant_lipase_like"/>
    <property type="match status" value="1"/>
</dbReference>
<keyword evidence="6" id="KW-0442">Lipid degradation</keyword>
<dbReference type="AlphaFoldDB" id="A0A5P1FI45"/>
<keyword evidence="4 9" id="KW-0732">Signal</keyword>
<sequence>MSISNCFVPILISLLLQRSVGVLSDPQVPALFVFGDSLADDGNNNYMSSIAKANYYPYGIDFFQGPTGRFGNGKTAVDILWRKVQSKSASTKLREQPEPAEIPDAGRRPEPTSRKIHRRLRHRHGSNDYINNYLLPFLYPTRSNYTPEQYANLLLNRYARQLLALYDLGLRKFFLVGIGPLGCTPNQRATGLGPPGRCVDQVNQMLGPFNVGLRTLAQQLNTNHPGAIFVYGNTYGALGDILNNPSTYGFTVIDRACCGLGRNQGQITCLPFAVPCSNRDQHVFWDAFHPTQAVNMILAQRAFTGPPTDCFPINVQQMAQL</sequence>
<feature type="region of interest" description="Disordered" evidence="8">
    <location>
        <begin position="88"/>
        <end position="121"/>
    </location>
</feature>
<accession>A0A5P1FI45</accession>
<feature type="compositionally biased region" description="Basic and acidic residues" evidence="8">
    <location>
        <begin position="104"/>
        <end position="113"/>
    </location>
</feature>
<dbReference type="InterPro" id="IPR036514">
    <property type="entry name" value="SGNH_hydro_sf"/>
</dbReference>
<dbReference type="Gramene" id="ONK77383">
    <property type="protein sequence ID" value="ONK77383"/>
    <property type="gene ID" value="A4U43_C02F5960"/>
</dbReference>
<name>A0A5P1FI45_ASPOF</name>
<evidence type="ECO:0000256" key="4">
    <source>
        <dbReference type="ARBA" id="ARBA00022729"/>
    </source>
</evidence>
<keyword evidence="7" id="KW-0443">Lipid metabolism</keyword>
<evidence type="ECO:0000256" key="9">
    <source>
        <dbReference type="SAM" id="SignalP"/>
    </source>
</evidence>
<evidence type="ECO:0000313" key="10">
    <source>
        <dbReference type="EMBL" id="ONK77383.1"/>
    </source>
</evidence>
<dbReference type="Gene3D" id="3.40.50.1110">
    <property type="entry name" value="SGNH hydrolase"/>
    <property type="match status" value="2"/>
</dbReference>
<organism evidence="10 11">
    <name type="scientific">Asparagus officinalis</name>
    <name type="common">Garden asparagus</name>
    <dbReference type="NCBI Taxonomy" id="4686"/>
    <lineage>
        <taxon>Eukaryota</taxon>
        <taxon>Viridiplantae</taxon>
        <taxon>Streptophyta</taxon>
        <taxon>Embryophyta</taxon>
        <taxon>Tracheophyta</taxon>
        <taxon>Spermatophyta</taxon>
        <taxon>Magnoliopsida</taxon>
        <taxon>Liliopsida</taxon>
        <taxon>Asparagales</taxon>
        <taxon>Asparagaceae</taxon>
        <taxon>Asparagoideae</taxon>
        <taxon>Asparagus</taxon>
    </lineage>
</organism>
<dbReference type="Pfam" id="PF00657">
    <property type="entry name" value="Lipase_GDSL"/>
    <property type="match status" value="1"/>
</dbReference>
<dbReference type="InterPro" id="IPR051238">
    <property type="entry name" value="GDSL_esterase/lipase"/>
</dbReference>
<dbReference type="GO" id="GO:0005576">
    <property type="term" value="C:extracellular region"/>
    <property type="evidence" value="ECO:0007669"/>
    <property type="project" value="UniProtKB-SubCell"/>
</dbReference>
<gene>
    <name evidence="10" type="ORF">A4U43_C02F5960</name>
</gene>
<feature type="signal peptide" evidence="9">
    <location>
        <begin position="1"/>
        <end position="21"/>
    </location>
</feature>
<evidence type="ECO:0000256" key="6">
    <source>
        <dbReference type="ARBA" id="ARBA00022963"/>
    </source>
</evidence>
<evidence type="ECO:0000256" key="5">
    <source>
        <dbReference type="ARBA" id="ARBA00022801"/>
    </source>
</evidence>
<keyword evidence="11" id="KW-1185">Reference proteome</keyword>
<evidence type="ECO:0000256" key="3">
    <source>
        <dbReference type="ARBA" id="ARBA00022525"/>
    </source>
</evidence>
<dbReference type="GO" id="GO:0016788">
    <property type="term" value="F:hydrolase activity, acting on ester bonds"/>
    <property type="evidence" value="ECO:0007669"/>
    <property type="project" value="InterPro"/>
</dbReference>
<dbReference type="InterPro" id="IPR035669">
    <property type="entry name" value="SGNH_plant_lipase-like"/>
</dbReference>
<reference evidence="11" key="1">
    <citation type="journal article" date="2017" name="Nat. Commun.">
        <title>The asparagus genome sheds light on the origin and evolution of a young Y chromosome.</title>
        <authorList>
            <person name="Harkess A."/>
            <person name="Zhou J."/>
            <person name="Xu C."/>
            <person name="Bowers J.E."/>
            <person name="Van der Hulst R."/>
            <person name="Ayyampalayam S."/>
            <person name="Mercati F."/>
            <person name="Riccardi P."/>
            <person name="McKain M.R."/>
            <person name="Kakrana A."/>
            <person name="Tang H."/>
            <person name="Ray J."/>
            <person name="Groenendijk J."/>
            <person name="Arikit S."/>
            <person name="Mathioni S.M."/>
            <person name="Nakano M."/>
            <person name="Shan H."/>
            <person name="Telgmann-Rauber A."/>
            <person name="Kanno A."/>
            <person name="Yue Z."/>
            <person name="Chen H."/>
            <person name="Li W."/>
            <person name="Chen Y."/>
            <person name="Xu X."/>
            <person name="Zhang Y."/>
            <person name="Luo S."/>
            <person name="Chen H."/>
            <person name="Gao J."/>
            <person name="Mao Z."/>
            <person name="Pires J.C."/>
            <person name="Luo M."/>
            <person name="Kudrna D."/>
            <person name="Wing R.A."/>
            <person name="Meyers B.C."/>
            <person name="Yi K."/>
            <person name="Kong H."/>
            <person name="Lavrijsen P."/>
            <person name="Sunseri F."/>
            <person name="Falavigna A."/>
            <person name="Ye Y."/>
            <person name="Leebens-Mack J.H."/>
            <person name="Chen G."/>
        </authorList>
    </citation>
    <scope>NUCLEOTIDE SEQUENCE [LARGE SCALE GENOMIC DNA]</scope>
    <source>
        <strain evidence="11">cv. DH0086</strain>
    </source>
</reference>
<proteinExistence type="inferred from homology"/>
<evidence type="ECO:0000313" key="11">
    <source>
        <dbReference type="Proteomes" id="UP000243459"/>
    </source>
</evidence>
<keyword evidence="5" id="KW-0378">Hydrolase</keyword>
<protein>
    <submittedName>
        <fullName evidence="10">Uncharacterized protein</fullName>
    </submittedName>
</protein>
<dbReference type="Proteomes" id="UP000243459">
    <property type="component" value="Chromosome 2"/>
</dbReference>
<dbReference type="OMA" id="QMLGTFN"/>
<comment type="subcellular location">
    <subcellularLocation>
        <location evidence="1">Secreted</location>
    </subcellularLocation>
</comment>